<proteinExistence type="predicted"/>
<feature type="chain" id="PRO_5025691015" description="Phosphate starvation-inducible protein PsiF" evidence="2">
    <location>
        <begin position="26"/>
        <end position="131"/>
    </location>
</feature>
<evidence type="ECO:0000313" key="3">
    <source>
        <dbReference type="EMBL" id="CAA2101824.1"/>
    </source>
</evidence>
<organism evidence="3">
    <name type="scientific">Methylobacterium bullatum</name>
    <dbReference type="NCBI Taxonomy" id="570505"/>
    <lineage>
        <taxon>Bacteria</taxon>
        <taxon>Pseudomonadati</taxon>
        <taxon>Pseudomonadota</taxon>
        <taxon>Alphaproteobacteria</taxon>
        <taxon>Hyphomicrobiales</taxon>
        <taxon>Methylobacteriaceae</taxon>
        <taxon>Methylobacterium</taxon>
    </lineage>
</organism>
<feature type="compositionally biased region" description="Low complexity" evidence="1">
    <location>
        <begin position="92"/>
        <end position="119"/>
    </location>
</feature>
<feature type="region of interest" description="Disordered" evidence="1">
    <location>
        <begin position="92"/>
        <end position="131"/>
    </location>
</feature>
<keyword evidence="2" id="KW-0732">Signal</keyword>
<feature type="signal peptide" evidence="2">
    <location>
        <begin position="1"/>
        <end position="25"/>
    </location>
</feature>
<sequence>MMSSTWKSVLVVGMLAGLPVTEASAAVGGRIGACKQEVKAKGLKGDEAKTFIKSCKVDARKACKEEAKSAGSDKADRHAFIKTCLKGGAAPGAATAPMAPAATAPAPTAPGSTVPPGTGMAPEATPPAPKP</sequence>
<reference evidence="3" key="1">
    <citation type="submission" date="2019-12" db="EMBL/GenBank/DDBJ databases">
        <authorList>
            <person name="Cremers G."/>
        </authorList>
    </citation>
    <scope>NUCLEOTIDE SEQUENCE</scope>
    <source>
        <strain evidence="3">Mbul1</strain>
    </source>
</reference>
<accession>A0A679IPD8</accession>
<name>A0A679IPD8_9HYPH</name>
<evidence type="ECO:0000256" key="1">
    <source>
        <dbReference type="SAM" id="MobiDB-lite"/>
    </source>
</evidence>
<protein>
    <recommendedName>
        <fullName evidence="4">Phosphate starvation-inducible protein PsiF</fullName>
    </recommendedName>
</protein>
<evidence type="ECO:0000256" key="2">
    <source>
        <dbReference type="SAM" id="SignalP"/>
    </source>
</evidence>
<dbReference type="EMBL" id="LR743504">
    <property type="protein sequence ID" value="CAA2101824.1"/>
    <property type="molecule type" value="Genomic_DNA"/>
</dbReference>
<evidence type="ECO:0008006" key="4">
    <source>
        <dbReference type="Google" id="ProtNLM"/>
    </source>
</evidence>
<dbReference type="AlphaFoldDB" id="A0A679IPD8"/>
<gene>
    <name evidence="3" type="ORF">MBUL_01372</name>
</gene>